<comment type="caution">
    <text evidence="2">The sequence shown here is derived from an EMBL/GenBank/DDBJ whole genome shotgun (WGS) entry which is preliminary data.</text>
</comment>
<feature type="compositionally biased region" description="Polar residues" evidence="1">
    <location>
        <begin position="285"/>
        <end position="298"/>
    </location>
</feature>
<organism evidence="2 3">
    <name type="scientific">Flavobacterium cheonanense</name>
    <dbReference type="NCBI Taxonomy" id="706183"/>
    <lineage>
        <taxon>Bacteria</taxon>
        <taxon>Pseudomonadati</taxon>
        <taxon>Bacteroidota</taxon>
        <taxon>Flavobacteriia</taxon>
        <taxon>Flavobacteriales</taxon>
        <taxon>Flavobacteriaceae</taxon>
        <taxon>Flavobacterium</taxon>
    </lineage>
</organism>
<accession>A0ABP7VP78</accession>
<feature type="region of interest" description="Disordered" evidence="1">
    <location>
        <begin position="285"/>
        <end position="311"/>
    </location>
</feature>
<evidence type="ECO:0000313" key="2">
    <source>
        <dbReference type="EMBL" id="GAA4071423.1"/>
    </source>
</evidence>
<evidence type="ECO:0000256" key="1">
    <source>
        <dbReference type="SAM" id="MobiDB-lite"/>
    </source>
</evidence>
<reference evidence="3" key="1">
    <citation type="journal article" date="2019" name="Int. J. Syst. Evol. Microbiol.">
        <title>The Global Catalogue of Microorganisms (GCM) 10K type strain sequencing project: providing services to taxonomists for standard genome sequencing and annotation.</title>
        <authorList>
            <consortium name="The Broad Institute Genomics Platform"/>
            <consortium name="The Broad Institute Genome Sequencing Center for Infectious Disease"/>
            <person name="Wu L."/>
            <person name="Ma J."/>
        </authorList>
    </citation>
    <scope>NUCLEOTIDE SEQUENCE [LARGE SCALE GENOMIC DNA]</scope>
    <source>
        <strain evidence="3">JCM 17069</strain>
    </source>
</reference>
<gene>
    <name evidence="2" type="ORF">GCM10022389_15820</name>
</gene>
<keyword evidence="3" id="KW-1185">Reference proteome</keyword>
<proteinExistence type="predicted"/>
<name>A0ABP7VP78_9FLAO</name>
<dbReference type="Proteomes" id="UP001500367">
    <property type="component" value="Unassembled WGS sequence"/>
</dbReference>
<protein>
    <submittedName>
        <fullName evidence="2">Uncharacterized protein</fullName>
    </submittedName>
</protein>
<sequence length="311" mass="36771">MSYNTHNIIVTIENDENELLEYFSNNFKFFNAKKFYTPFEGIVCQSNDKWTEYPFDKFPDNFFTNQSEVEHYFGNGIHEKIKNFSIQFPNKEIAYTNVDCYGGKCSSEGYVIKNDNKILEQESHHSGHKHIIQKIYPEFNTWFFYPFTRTFINDKGGLNGEIVNFTLPAIWMSFNMELSKNPDFEINVTENELLILNRKLFEIYLMSLSQERIKVMGTLIKNDKETIDVLTKLLESNLEGIEHYIEIDNFENGEKYVVSNIDKEKYLKIASESYRKVPFNERTFQFPDNNSNKTNSEQPKNKGFWSRLFGK</sequence>
<evidence type="ECO:0000313" key="3">
    <source>
        <dbReference type="Proteomes" id="UP001500367"/>
    </source>
</evidence>
<dbReference type="RefSeq" id="WP_344816185.1">
    <property type="nucleotide sequence ID" value="NZ_BAABCT010000003.1"/>
</dbReference>
<dbReference type="EMBL" id="BAABCT010000003">
    <property type="protein sequence ID" value="GAA4071423.1"/>
    <property type="molecule type" value="Genomic_DNA"/>
</dbReference>